<dbReference type="eggNOG" id="COG2200">
    <property type="taxonomic scope" value="Bacteria"/>
</dbReference>
<dbReference type="GO" id="GO:0071111">
    <property type="term" value="F:cyclic-guanylate-specific phosphodiesterase activity"/>
    <property type="evidence" value="ECO:0007669"/>
    <property type="project" value="InterPro"/>
</dbReference>
<dbReference type="SUPFAM" id="SSF52172">
    <property type="entry name" value="CheY-like"/>
    <property type="match status" value="1"/>
</dbReference>
<accession>A0A0A7ELD8</accession>
<dbReference type="AlphaFoldDB" id="A0A0A7ELD8"/>
<dbReference type="SMART" id="SM00052">
    <property type="entry name" value="EAL"/>
    <property type="match status" value="1"/>
</dbReference>
<dbReference type="PANTHER" id="PTHR33121:SF70">
    <property type="entry name" value="SIGNALING PROTEIN YKOW"/>
    <property type="match status" value="1"/>
</dbReference>
<reference evidence="4 5" key="1">
    <citation type="submission" date="2014-11" db="EMBL/GenBank/DDBJ databases">
        <title>Complete Genome Sequence of Pseudoalteromonas sp. Strain OCN003 Isolated from Kaneohe Bay, Oahu, Hawaii.</title>
        <authorList>
            <person name="Beurmann S."/>
            <person name="Videau P."/>
            <person name="Ushijima B."/>
            <person name="Smith A.M."/>
            <person name="Aeby G.S."/>
            <person name="Callahan S.M."/>
            <person name="Belcaid M."/>
        </authorList>
    </citation>
    <scope>NUCLEOTIDE SEQUENCE [LARGE SCALE GENOMIC DNA]</scope>
    <source>
        <strain evidence="4 5">OCN003</strain>
    </source>
</reference>
<feature type="modified residue" description="4-aspartylphosphate" evidence="1">
    <location>
        <position position="59"/>
    </location>
</feature>
<evidence type="ECO:0000313" key="4">
    <source>
        <dbReference type="EMBL" id="AIY66886.1"/>
    </source>
</evidence>
<dbReference type="RefSeq" id="WP_040135486.1">
    <property type="nucleotide sequence ID" value="NZ_CP009889.1"/>
</dbReference>
<dbReference type="InterPro" id="IPR050706">
    <property type="entry name" value="Cyclic-di-GMP_PDE-like"/>
</dbReference>
<dbReference type="Pfam" id="PF00072">
    <property type="entry name" value="Response_reg"/>
    <property type="match status" value="1"/>
</dbReference>
<evidence type="ECO:0000259" key="3">
    <source>
        <dbReference type="PROSITE" id="PS50883"/>
    </source>
</evidence>
<dbReference type="EMBL" id="CP009889">
    <property type="protein sequence ID" value="AIY66886.1"/>
    <property type="molecule type" value="Genomic_DNA"/>
</dbReference>
<dbReference type="Gene3D" id="3.20.20.450">
    <property type="entry name" value="EAL domain"/>
    <property type="match status" value="1"/>
</dbReference>
<gene>
    <name evidence="4" type="ORF">OM33_17480</name>
</gene>
<dbReference type="InterPro" id="IPR001633">
    <property type="entry name" value="EAL_dom"/>
</dbReference>
<organism evidence="4 5">
    <name type="scientific">Pseudoalteromonas piratica</name>
    <dbReference type="NCBI Taxonomy" id="1348114"/>
    <lineage>
        <taxon>Bacteria</taxon>
        <taxon>Pseudomonadati</taxon>
        <taxon>Pseudomonadota</taxon>
        <taxon>Gammaproteobacteria</taxon>
        <taxon>Alteromonadales</taxon>
        <taxon>Pseudoalteromonadaceae</taxon>
        <taxon>Pseudoalteromonas</taxon>
    </lineage>
</organism>
<evidence type="ECO:0000259" key="2">
    <source>
        <dbReference type="PROSITE" id="PS50110"/>
    </source>
</evidence>
<dbReference type="GO" id="GO:0000160">
    <property type="term" value="P:phosphorelay signal transduction system"/>
    <property type="evidence" value="ECO:0007669"/>
    <property type="project" value="InterPro"/>
</dbReference>
<evidence type="ECO:0000313" key="5">
    <source>
        <dbReference type="Proteomes" id="UP000030341"/>
    </source>
</evidence>
<proteinExistence type="predicted"/>
<keyword evidence="1" id="KW-0597">Phosphoprotein</keyword>
<dbReference type="InterPro" id="IPR035919">
    <property type="entry name" value="EAL_sf"/>
</dbReference>
<dbReference type="CDD" id="cd01948">
    <property type="entry name" value="EAL"/>
    <property type="match status" value="1"/>
</dbReference>
<dbReference type="InterPro" id="IPR001789">
    <property type="entry name" value="Sig_transdc_resp-reg_receiver"/>
</dbReference>
<dbReference type="PANTHER" id="PTHR33121">
    <property type="entry name" value="CYCLIC DI-GMP PHOSPHODIESTERASE PDEF"/>
    <property type="match status" value="1"/>
</dbReference>
<dbReference type="HOGENOM" id="CLU_000445_70_2_6"/>
<dbReference type="SMART" id="SM00448">
    <property type="entry name" value="REC"/>
    <property type="match status" value="1"/>
</dbReference>
<name>A0A0A7ELD8_9GAMM</name>
<dbReference type="PROSITE" id="PS50883">
    <property type="entry name" value="EAL"/>
    <property type="match status" value="1"/>
</dbReference>
<dbReference type="Proteomes" id="UP000030341">
    <property type="component" value="Chromosome 2"/>
</dbReference>
<protein>
    <submittedName>
        <fullName evidence="4">Diguanylate phosphodiesterase</fullName>
    </submittedName>
</protein>
<feature type="domain" description="Response regulatory" evidence="2">
    <location>
        <begin position="7"/>
        <end position="129"/>
    </location>
</feature>
<dbReference type="KEGG" id="pseo:OM33_17480"/>
<dbReference type="SUPFAM" id="SSF141868">
    <property type="entry name" value="EAL domain-like"/>
    <property type="match status" value="1"/>
</dbReference>
<dbReference type="InterPro" id="IPR011006">
    <property type="entry name" value="CheY-like_superfamily"/>
</dbReference>
<dbReference type="OrthoDB" id="9812358at2"/>
<feature type="domain" description="EAL" evidence="3">
    <location>
        <begin position="140"/>
        <end position="395"/>
    </location>
</feature>
<dbReference type="STRING" id="1348114.OM33_17480"/>
<keyword evidence="5" id="KW-1185">Reference proteome</keyword>
<dbReference type="Gene3D" id="3.40.50.2300">
    <property type="match status" value="1"/>
</dbReference>
<dbReference type="PROSITE" id="PS50110">
    <property type="entry name" value="RESPONSE_REGULATORY"/>
    <property type="match status" value="1"/>
</dbReference>
<sequence length="403" mass="45789">MHKNLVKIAVVDDSKTMLLTLKAMLNGLGYTNVETFTSARLAFGIVERDINAFHCILTDLNMPEFDGMAFIRKLGEVGYPGGVAIVSEMDERVIALAADLAKAHHVRLIGNLSKPVSIKQIEMVLDRLSTLNVVKQHALQYLSEQELIDAIENQQVEPYYQPKINSLTNRVESLEILARIVKPGHIDAILPQHFLPTAVSLGIENIITFQLVEKAARHYSELKVLFEHDFKLAINLSPKQMQDYFCAQQMATILCVNGLQPNQFIIEVTEEYALRTPEQLETLNRLRMNGYGVALDDFGTGFTNLNQLRTLPFTEIKIDRSFISSIRDDKFSQVIVKSLIDVTKEQKVELVAEGVEDIEDLEYLKQSEIGILLQGFFICRPKPIKEVIRWYSKWKQMTDKSFS</sequence>
<dbReference type="Pfam" id="PF00563">
    <property type="entry name" value="EAL"/>
    <property type="match status" value="1"/>
</dbReference>
<evidence type="ECO:0000256" key="1">
    <source>
        <dbReference type="PROSITE-ProRule" id="PRU00169"/>
    </source>
</evidence>